<dbReference type="AlphaFoldDB" id="A0AAV2D7D6"/>
<keyword evidence="2" id="KW-1185">Reference proteome</keyword>
<gene>
    <name evidence="1" type="ORF">LTRI10_LOCUS11980</name>
</gene>
<name>A0AAV2D7D6_9ROSI</name>
<accession>A0AAV2D7D6</accession>
<reference evidence="1 2" key="1">
    <citation type="submission" date="2024-04" db="EMBL/GenBank/DDBJ databases">
        <authorList>
            <person name="Fracassetti M."/>
        </authorList>
    </citation>
    <scope>NUCLEOTIDE SEQUENCE [LARGE SCALE GENOMIC DNA]</scope>
</reference>
<evidence type="ECO:0000313" key="1">
    <source>
        <dbReference type="EMBL" id="CAL1369297.1"/>
    </source>
</evidence>
<dbReference type="EMBL" id="OZ034815">
    <property type="protein sequence ID" value="CAL1369297.1"/>
    <property type="molecule type" value="Genomic_DNA"/>
</dbReference>
<dbReference type="Proteomes" id="UP001497516">
    <property type="component" value="Chromosome 2"/>
</dbReference>
<evidence type="ECO:0000313" key="2">
    <source>
        <dbReference type="Proteomes" id="UP001497516"/>
    </source>
</evidence>
<protein>
    <submittedName>
        <fullName evidence="1">Uncharacterized protein</fullName>
    </submittedName>
</protein>
<sequence length="79" mass="9101">MLSVVAKSRIYVCCKRRLAPAKTSRGGWQCCCRRRSREEWWCCCQHRAQAPTNMMIGVRDEMILGKAVELRAVTILGRD</sequence>
<organism evidence="1 2">
    <name type="scientific">Linum trigynum</name>
    <dbReference type="NCBI Taxonomy" id="586398"/>
    <lineage>
        <taxon>Eukaryota</taxon>
        <taxon>Viridiplantae</taxon>
        <taxon>Streptophyta</taxon>
        <taxon>Embryophyta</taxon>
        <taxon>Tracheophyta</taxon>
        <taxon>Spermatophyta</taxon>
        <taxon>Magnoliopsida</taxon>
        <taxon>eudicotyledons</taxon>
        <taxon>Gunneridae</taxon>
        <taxon>Pentapetalae</taxon>
        <taxon>rosids</taxon>
        <taxon>fabids</taxon>
        <taxon>Malpighiales</taxon>
        <taxon>Linaceae</taxon>
        <taxon>Linum</taxon>
    </lineage>
</organism>
<proteinExistence type="predicted"/>